<name>A0ABP0KHQ2_9DINO</name>
<evidence type="ECO:0000313" key="2">
    <source>
        <dbReference type="Proteomes" id="UP001642464"/>
    </source>
</evidence>
<dbReference type="Pfam" id="PF13578">
    <property type="entry name" value="Methyltransf_24"/>
    <property type="match status" value="1"/>
</dbReference>
<dbReference type="Gene3D" id="3.40.50.150">
    <property type="entry name" value="Vaccinia Virus protein VP39"/>
    <property type="match status" value="1"/>
</dbReference>
<gene>
    <name evidence="1" type="ORF">SCF082_LOCUS17215</name>
</gene>
<keyword evidence="2" id="KW-1185">Reference proteome</keyword>
<organism evidence="1 2">
    <name type="scientific">Durusdinium trenchii</name>
    <dbReference type="NCBI Taxonomy" id="1381693"/>
    <lineage>
        <taxon>Eukaryota</taxon>
        <taxon>Sar</taxon>
        <taxon>Alveolata</taxon>
        <taxon>Dinophyceae</taxon>
        <taxon>Suessiales</taxon>
        <taxon>Symbiodiniaceae</taxon>
        <taxon>Durusdinium</taxon>
    </lineage>
</organism>
<sequence>MKCWACAAAIALQSATPANAATPAGFAANSLGAFLEQSYGAAYGVLLGVGDGARALELLGAWPHGVLFLVDPYIHLRRGYDRPENLDDAAHQRNYDNLRNRLHDHAGVQGRYSFVREFSFTVPRIWVEKKWGPKPSLIFQDANPSYGAVLTDLREWWPLLAEGGTVLGSNYSTEGDGTRVGVQLAVDEFAAGMGLTVFVTDEEREPLWILQKPR</sequence>
<dbReference type="InterPro" id="IPR029063">
    <property type="entry name" value="SAM-dependent_MTases_sf"/>
</dbReference>
<proteinExistence type="predicted"/>
<dbReference type="EMBL" id="CAXAMM010011314">
    <property type="protein sequence ID" value="CAK9025773.1"/>
    <property type="molecule type" value="Genomic_DNA"/>
</dbReference>
<protein>
    <submittedName>
        <fullName evidence="1">Uncharacterized protein</fullName>
    </submittedName>
</protein>
<dbReference type="Proteomes" id="UP001642464">
    <property type="component" value="Unassembled WGS sequence"/>
</dbReference>
<evidence type="ECO:0000313" key="1">
    <source>
        <dbReference type="EMBL" id="CAK9025773.1"/>
    </source>
</evidence>
<accession>A0ABP0KHQ2</accession>
<comment type="caution">
    <text evidence="1">The sequence shown here is derived from an EMBL/GenBank/DDBJ whole genome shotgun (WGS) entry which is preliminary data.</text>
</comment>
<reference evidence="1 2" key="1">
    <citation type="submission" date="2024-02" db="EMBL/GenBank/DDBJ databases">
        <authorList>
            <person name="Chen Y."/>
            <person name="Shah S."/>
            <person name="Dougan E. K."/>
            <person name="Thang M."/>
            <person name="Chan C."/>
        </authorList>
    </citation>
    <scope>NUCLEOTIDE SEQUENCE [LARGE SCALE GENOMIC DNA]</scope>
</reference>